<dbReference type="GO" id="GO:0007076">
    <property type="term" value="P:mitotic chromosome condensation"/>
    <property type="evidence" value="ECO:0007669"/>
    <property type="project" value="InterPro"/>
</dbReference>
<evidence type="ECO:0000256" key="5">
    <source>
        <dbReference type="ARBA" id="ARBA00022776"/>
    </source>
</evidence>
<evidence type="ECO:0000256" key="8">
    <source>
        <dbReference type="SAM" id="MobiDB-lite"/>
    </source>
</evidence>
<keyword evidence="5" id="KW-0498">Mitosis</keyword>
<evidence type="ECO:0000256" key="7">
    <source>
        <dbReference type="ARBA" id="ARBA00023306"/>
    </source>
</evidence>
<keyword evidence="6" id="KW-0226">DNA condensation</keyword>
<feature type="compositionally biased region" description="Basic and acidic residues" evidence="8">
    <location>
        <begin position="996"/>
        <end position="1006"/>
    </location>
</feature>
<dbReference type="InterPro" id="IPR016024">
    <property type="entry name" value="ARM-type_fold"/>
</dbReference>
<keyword evidence="3" id="KW-0158">Chromosome</keyword>
<keyword evidence="11" id="KW-1185">Reference proteome</keyword>
<feature type="compositionally biased region" description="Basic residues" evidence="8">
    <location>
        <begin position="919"/>
        <end position="929"/>
    </location>
</feature>
<dbReference type="PANTHER" id="PTHR14418:SF5">
    <property type="entry name" value="CONDENSIN COMPLEX SUBUNIT 3"/>
    <property type="match status" value="1"/>
</dbReference>
<evidence type="ECO:0000256" key="4">
    <source>
        <dbReference type="ARBA" id="ARBA00022618"/>
    </source>
</evidence>
<dbReference type="GO" id="GO:0000796">
    <property type="term" value="C:condensin complex"/>
    <property type="evidence" value="ECO:0007669"/>
    <property type="project" value="InterPro"/>
</dbReference>
<feature type="region of interest" description="Disordered" evidence="8">
    <location>
        <begin position="891"/>
        <end position="1039"/>
    </location>
</feature>
<dbReference type="Proteomes" id="UP000799118">
    <property type="component" value="Unassembled WGS sequence"/>
</dbReference>
<dbReference type="OrthoDB" id="27187at2759"/>
<dbReference type="GO" id="GO:0000793">
    <property type="term" value="C:condensed chromosome"/>
    <property type="evidence" value="ECO:0007669"/>
    <property type="project" value="TreeGrafter"/>
</dbReference>
<dbReference type="InterPro" id="IPR025977">
    <property type="entry name" value="Cnd3_C"/>
</dbReference>
<feature type="compositionally biased region" description="Acidic residues" evidence="8">
    <location>
        <begin position="985"/>
        <end position="995"/>
    </location>
</feature>
<feature type="domain" description="Nuclear condensin complex subunit 3 C-terminal" evidence="9">
    <location>
        <begin position="573"/>
        <end position="656"/>
    </location>
</feature>
<evidence type="ECO:0000256" key="6">
    <source>
        <dbReference type="ARBA" id="ARBA00023067"/>
    </source>
</evidence>
<proteinExistence type="inferred from homology"/>
<dbReference type="AlphaFoldDB" id="A0A6A4HE95"/>
<feature type="domain" description="Nuclear condensin complex subunit 3 C-terminal" evidence="9">
    <location>
        <begin position="657"/>
        <end position="828"/>
    </location>
</feature>
<feature type="region of interest" description="Disordered" evidence="8">
    <location>
        <begin position="525"/>
        <end position="565"/>
    </location>
</feature>
<feature type="compositionally biased region" description="Basic and acidic residues" evidence="8">
    <location>
        <begin position="554"/>
        <end position="565"/>
    </location>
</feature>
<dbReference type="SUPFAM" id="SSF48371">
    <property type="entry name" value="ARM repeat"/>
    <property type="match status" value="1"/>
</dbReference>
<feature type="compositionally biased region" description="Acidic residues" evidence="8">
    <location>
        <begin position="527"/>
        <end position="536"/>
    </location>
</feature>
<feature type="compositionally biased region" description="Acidic residues" evidence="8">
    <location>
        <begin position="933"/>
        <end position="948"/>
    </location>
</feature>
<dbReference type="GO" id="GO:0051301">
    <property type="term" value="P:cell division"/>
    <property type="evidence" value="ECO:0007669"/>
    <property type="project" value="UniProtKB-KW"/>
</dbReference>
<evidence type="ECO:0000256" key="2">
    <source>
        <dbReference type="ARBA" id="ARBA00006533"/>
    </source>
</evidence>
<dbReference type="InterPro" id="IPR027165">
    <property type="entry name" value="CND3"/>
</dbReference>
<keyword evidence="4" id="KW-0132">Cell division</keyword>
<sequence>MPGRTAAPRKRPSNADALQDLFTQISAIFDQVQNSAANHQKNVVALHKIYKSNFEEAIYFILLRLLESKKGAPGDRVVRYVAAFVKHLNDKSGVDPIDEDDIEDDVAYPPAARFTERLVCKLLVKGFAAKEKLVRYRAVQLCAELVFNLGEIEDKIYYDLRDKLLDRLNDKETSIRSQASIALCKFYGLDDPEELEERDLESLSEVLLESLAYDPQPEVRKAILMNLPINKETIPHILERSRDVDTSIRKMVYNVLEKNVASGEDETRTMGMTHPRALSIVQREMIVRNGLGDLAAKLIEKWVETADIRDQRADGGVEPPQEDSDDLGLLGLLKMFDLRTDKIVADALIRIFESNPDIMDGIAFTDAYWSSLSPETAFLARTCVEFCENHKEKASWAARLDTILPVVTSFAFGLQAKFNDLVDSIRSFDEENLFDLDDEARAKHQDELDDKEFVVTEMLKIANSLDYGDEIGRRKMNSLVRDMLVHDYLPEELVAPSMEVLSRLADSERDLIRVVAIEVIQALRDPGDDEDDDPDMSLDSTPNSTPAKPKKAPKTREEMSDAERKHADKIDRRCLCICESMLERVNGTLENNSSLDGIVKELIYPAVQRKDGDSREQGFRCLGLISLISKQIASGALAFFIKQMKIEQNPEELRPDSWIALFTELLEREEPSEDVRAVLCMGLAKLALPGVLVDKKIVELLLKDYFGPRNADNQKLKQCLSFFFQAYCASSVENQKMISSIFVPIYCDLCKISAELEDDEEMATMAQIVGMILDWTSPNTLFDKEHASDSYLHFDIARDIVKELLNKDSELLKDHKKVLVQHLSKLSLPENADEAAVRYLNLLMDKVPSLHSRRKYEKQLEGLTAEEYMSHEKHQEEAHFLNEILPLDDDLVPPVKRGRKRRSGSITSSAAGEGETKRTSRKGKAKRARLSTSDDDDSDDVAGGDDGTEQGTPPAPSRRSAPTRTMPKRQATRKPVVDIINISSDSDEGDEDEDTPRDTRPRPSKAEDEEDEQLSYASVGHDEGDSEEEDEVSGLLAED</sequence>
<dbReference type="PANTHER" id="PTHR14418">
    <property type="entry name" value="CONDENSIN COMPLEX SUBUNIT 3-RELATED"/>
    <property type="match status" value="1"/>
</dbReference>
<comment type="subcellular location">
    <subcellularLocation>
        <location evidence="1">Chromosome</location>
    </subcellularLocation>
</comment>
<accession>A0A6A4HE95</accession>
<reference evidence="10" key="1">
    <citation type="journal article" date="2019" name="Environ. Microbiol.">
        <title>Fungal ecological strategies reflected in gene transcription - a case study of two litter decomposers.</title>
        <authorList>
            <person name="Barbi F."/>
            <person name="Kohler A."/>
            <person name="Barry K."/>
            <person name="Baskaran P."/>
            <person name="Daum C."/>
            <person name="Fauchery L."/>
            <person name="Ihrmark K."/>
            <person name="Kuo A."/>
            <person name="LaButti K."/>
            <person name="Lipzen A."/>
            <person name="Morin E."/>
            <person name="Grigoriev I.V."/>
            <person name="Henrissat B."/>
            <person name="Lindahl B."/>
            <person name="Martin F."/>
        </authorList>
    </citation>
    <scope>NUCLEOTIDE SEQUENCE</scope>
    <source>
        <strain evidence="10">JB14</strain>
    </source>
</reference>
<evidence type="ECO:0000313" key="11">
    <source>
        <dbReference type="Proteomes" id="UP000799118"/>
    </source>
</evidence>
<dbReference type="EMBL" id="ML769509">
    <property type="protein sequence ID" value="KAE9396732.1"/>
    <property type="molecule type" value="Genomic_DNA"/>
</dbReference>
<evidence type="ECO:0000256" key="1">
    <source>
        <dbReference type="ARBA" id="ARBA00004286"/>
    </source>
</evidence>
<dbReference type="Pfam" id="PF12719">
    <property type="entry name" value="Cnd3"/>
    <property type="match status" value="2"/>
</dbReference>
<evidence type="ECO:0000313" key="10">
    <source>
        <dbReference type="EMBL" id="KAE9396732.1"/>
    </source>
</evidence>
<dbReference type="Gene3D" id="1.25.10.10">
    <property type="entry name" value="Leucine-rich Repeat Variant"/>
    <property type="match status" value="1"/>
</dbReference>
<evidence type="ECO:0000259" key="9">
    <source>
        <dbReference type="Pfam" id="PF12719"/>
    </source>
</evidence>
<organism evidence="10 11">
    <name type="scientific">Gymnopus androsaceus JB14</name>
    <dbReference type="NCBI Taxonomy" id="1447944"/>
    <lineage>
        <taxon>Eukaryota</taxon>
        <taxon>Fungi</taxon>
        <taxon>Dikarya</taxon>
        <taxon>Basidiomycota</taxon>
        <taxon>Agaricomycotina</taxon>
        <taxon>Agaricomycetes</taxon>
        <taxon>Agaricomycetidae</taxon>
        <taxon>Agaricales</taxon>
        <taxon>Marasmiineae</taxon>
        <taxon>Omphalotaceae</taxon>
        <taxon>Gymnopus</taxon>
    </lineage>
</organism>
<dbReference type="InterPro" id="IPR011989">
    <property type="entry name" value="ARM-like"/>
</dbReference>
<feature type="compositionally biased region" description="Acidic residues" evidence="8">
    <location>
        <begin position="1024"/>
        <end position="1039"/>
    </location>
</feature>
<keyword evidence="7" id="KW-0131">Cell cycle</keyword>
<comment type="similarity">
    <text evidence="2">Belongs to the CND3 (condensin subunit 3) family.</text>
</comment>
<name>A0A6A4HE95_9AGAR</name>
<protein>
    <recommendedName>
        <fullName evidence="9">Nuclear condensin complex subunit 3 C-terminal domain-containing protein</fullName>
    </recommendedName>
</protein>
<gene>
    <name evidence="10" type="ORF">BT96DRAFT_921993</name>
</gene>
<evidence type="ECO:0000256" key="3">
    <source>
        <dbReference type="ARBA" id="ARBA00022454"/>
    </source>
</evidence>